<dbReference type="GO" id="GO:0008832">
    <property type="term" value="F:dGTPase activity"/>
    <property type="evidence" value="ECO:0000318"/>
    <property type="project" value="GO_Central"/>
</dbReference>
<name>B8C9C2_THAPS</name>
<dbReference type="GO" id="GO:0006203">
    <property type="term" value="P:dGTP catabolic process"/>
    <property type="evidence" value="ECO:0000318"/>
    <property type="project" value="GO_Central"/>
</dbReference>
<dbReference type="InterPro" id="IPR006674">
    <property type="entry name" value="HD_domain"/>
</dbReference>
<organism evidence="3 4">
    <name type="scientific">Thalassiosira pseudonana</name>
    <name type="common">Marine diatom</name>
    <name type="synonym">Cyclotella nana</name>
    <dbReference type="NCBI Taxonomy" id="35128"/>
    <lineage>
        <taxon>Eukaryota</taxon>
        <taxon>Sar</taxon>
        <taxon>Stramenopiles</taxon>
        <taxon>Ochrophyta</taxon>
        <taxon>Bacillariophyta</taxon>
        <taxon>Coscinodiscophyceae</taxon>
        <taxon>Thalassiosirophycidae</taxon>
        <taxon>Thalassiosirales</taxon>
        <taxon>Thalassiosiraceae</taxon>
        <taxon>Thalassiosira</taxon>
    </lineage>
</organism>
<dbReference type="RefSeq" id="XP_002292826.1">
    <property type="nucleotide sequence ID" value="XM_002292790.1"/>
</dbReference>
<dbReference type="InterPro" id="IPR050135">
    <property type="entry name" value="dGTPase-like"/>
</dbReference>
<sequence length="661" mass="75149">MTSFNVDASILHSAGKTLRTNCDVHRSIKLCPLTKLIMDTPQMQRLRELKQLGTSFVTYATTTHTRFEHSLGVGYLADCLLREIREKQPQLNITDVDIVCVKLAGMLHDLGHGPYSHIYDGEFRKQLAKAEEDGKWLGQTFDTSMYDDMPTAMEGWTHEDGSLMMIDALLNYLGLEIDESNLDEPLRQIGDGVDAKAFGIHVGKEREKVLTSRDWIFIKECVAGVALPPKGMSIESMKKNKTAMNQFVGRPDRHKEFLYDIVSNRWSGLDVDKMDYLARDSLRAFGSKGIAEMLSPLLENACVAWGADKDGEKHLMICWPKKEAHNIMNFFRARYDNHQRIYSHQKTTAASFMICDILLLAEPHLRISTENEGDDPTQDTVDNANLRLPISRANINAESYLKLKDGIINVIEASSEPELRPARLLVNRFRQHKIYKKCCETTIDLENDDKAWMKDVWEMNISSIVNGIMENDDSATLAKDDIIVEKMKIHYGMKALNPVSCVRFLGDDGLAGIENDPENLPEGKAMPQSAYKCSIPESFQQTSIRLYCRSQSKDTQECLKQCYNQFIVNIQSEHGRPMEEDMRMSFEIEEPIVAESPARHNQLNILTQSPNAYTNSPSFADDDDYTPRGEKRFCSSNNKDRTPLFAKIQKKARRTIDFDGN</sequence>
<dbReference type="InParanoid" id="B8C9C2"/>
<dbReference type="SMART" id="SM00471">
    <property type="entry name" value="HDc"/>
    <property type="match status" value="1"/>
</dbReference>
<dbReference type="SUPFAM" id="SSF109604">
    <property type="entry name" value="HD-domain/PDEase-like"/>
    <property type="match status" value="1"/>
</dbReference>
<dbReference type="PANTHER" id="PTHR11373:SF4">
    <property type="entry name" value="DEOXYNUCLEOSIDE TRIPHOSPHATE TRIPHOSPHOHYDROLASE SAMHD1"/>
    <property type="match status" value="1"/>
</dbReference>
<dbReference type="HOGENOM" id="CLU_026821_1_3_1"/>
<evidence type="ECO:0000313" key="3">
    <source>
        <dbReference type="EMBL" id="EED90022.1"/>
    </source>
</evidence>
<evidence type="ECO:0000256" key="1">
    <source>
        <dbReference type="SAM" id="MobiDB-lite"/>
    </source>
</evidence>
<dbReference type="KEGG" id="tps:THAPSDRAFT_8386"/>
<dbReference type="InterPro" id="IPR003607">
    <property type="entry name" value="HD/PDEase_dom"/>
</dbReference>
<dbReference type="Pfam" id="PF01966">
    <property type="entry name" value="HD"/>
    <property type="match status" value="1"/>
</dbReference>
<evidence type="ECO:0000313" key="4">
    <source>
        <dbReference type="Proteomes" id="UP000001449"/>
    </source>
</evidence>
<proteinExistence type="predicted"/>
<dbReference type="EMBL" id="CM000646">
    <property type="protein sequence ID" value="EED90022.1"/>
    <property type="molecule type" value="Genomic_DNA"/>
</dbReference>
<reference evidence="3 4" key="2">
    <citation type="journal article" date="2008" name="Nature">
        <title>The Phaeodactylum genome reveals the evolutionary history of diatom genomes.</title>
        <authorList>
            <person name="Bowler C."/>
            <person name="Allen A.E."/>
            <person name="Badger J.H."/>
            <person name="Grimwood J."/>
            <person name="Jabbari K."/>
            <person name="Kuo A."/>
            <person name="Maheswari U."/>
            <person name="Martens C."/>
            <person name="Maumus F."/>
            <person name="Otillar R.P."/>
            <person name="Rayko E."/>
            <person name="Salamov A."/>
            <person name="Vandepoele K."/>
            <person name="Beszteri B."/>
            <person name="Gruber A."/>
            <person name="Heijde M."/>
            <person name="Katinka M."/>
            <person name="Mock T."/>
            <person name="Valentin K."/>
            <person name="Verret F."/>
            <person name="Berges J.A."/>
            <person name="Brownlee C."/>
            <person name="Cadoret J.P."/>
            <person name="Chiovitti A."/>
            <person name="Choi C.J."/>
            <person name="Coesel S."/>
            <person name="De Martino A."/>
            <person name="Detter J.C."/>
            <person name="Durkin C."/>
            <person name="Falciatore A."/>
            <person name="Fournet J."/>
            <person name="Haruta M."/>
            <person name="Huysman M.J."/>
            <person name="Jenkins B.D."/>
            <person name="Jiroutova K."/>
            <person name="Jorgensen R.E."/>
            <person name="Joubert Y."/>
            <person name="Kaplan A."/>
            <person name="Kroger N."/>
            <person name="Kroth P.G."/>
            <person name="La Roche J."/>
            <person name="Lindquist E."/>
            <person name="Lommer M."/>
            <person name="Martin-Jezequel V."/>
            <person name="Lopez P.J."/>
            <person name="Lucas S."/>
            <person name="Mangogna M."/>
            <person name="McGinnis K."/>
            <person name="Medlin L.K."/>
            <person name="Montsant A."/>
            <person name="Oudot-Le Secq M.P."/>
            <person name="Napoli C."/>
            <person name="Obornik M."/>
            <person name="Parker M.S."/>
            <person name="Petit J.L."/>
            <person name="Porcel B.M."/>
            <person name="Poulsen N."/>
            <person name="Robison M."/>
            <person name="Rychlewski L."/>
            <person name="Rynearson T.A."/>
            <person name="Schmutz J."/>
            <person name="Shapiro H."/>
            <person name="Siaut M."/>
            <person name="Stanley M."/>
            <person name="Sussman M.R."/>
            <person name="Taylor A.R."/>
            <person name="Vardi A."/>
            <person name="von Dassow P."/>
            <person name="Vyverman W."/>
            <person name="Willis A."/>
            <person name="Wyrwicz L.S."/>
            <person name="Rokhsar D.S."/>
            <person name="Weissenbach J."/>
            <person name="Armbrust E.V."/>
            <person name="Green B.R."/>
            <person name="Van de Peer Y."/>
            <person name="Grigoriev I.V."/>
        </authorList>
    </citation>
    <scope>NUCLEOTIDE SEQUENCE [LARGE SCALE GENOMIC DNA]</scope>
    <source>
        <strain evidence="3 4">CCMP1335</strain>
    </source>
</reference>
<dbReference type="OMA" id="IMQAFRT"/>
<dbReference type="GO" id="GO:0005634">
    <property type="term" value="C:nucleus"/>
    <property type="evidence" value="ECO:0000318"/>
    <property type="project" value="GO_Central"/>
</dbReference>
<evidence type="ECO:0000259" key="2">
    <source>
        <dbReference type="SMART" id="SM00471"/>
    </source>
</evidence>
<feature type="domain" description="HD/PDEase" evidence="2">
    <location>
        <begin position="62"/>
        <end position="286"/>
    </location>
</feature>
<dbReference type="FunFam" id="3.30.70.2760:FF:000005">
    <property type="entry name" value="HD domain containing protein, putative"/>
    <property type="match status" value="1"/>
</dbReference>
<dbReference type="eggNOG" id="KOG2681">
    <property type="taxonomic scope" value="Eukaryota"/>
</dbReference>
<dbReference type="AlphaFoldDB" id="B8C9C2"/>
<dbReference type="GeneID" id="7451095"/>
<feature type="compositionally biased region" description="Basic and acidic residues" evidence="1">
    <location>
        <begin position="625"/>
        <end position="638"/>
    </location>
</feature>
<dbReference type="FunCoup" id="B8C9C2">
    <property type="interactions" value="119"/>
</dbReference>
<feature type="compositionally biased region" description="Polar residues" evidence="1">
    <location>
        <begin position="608"/>
        <end position="618"/>
    </location>
</feature>
<accession>B8C9C2</accession>
<protein>
    <recommendedName>
        <fullName evidence="2">HD/PDEase domain-containing protein</fullName>
    </recommendedName>
</protein>
<keyword evidence="4" id="KW-1185">Reference proteome</keyword>
<dbReference type="PANTHER" id="PTHR11373">
    <property type="entry name" value="DEOXYNUCLEOSIDE TRIPHOSPHATE TRIPHOSPHOHYDROLASE"/>
    <property type="match status" value="1"/>
</dbReference>
<gene>
    <name evidence="3" type="ORF">THAPSDRAFT_8386</name>
</gene>
<dbReference type="PaxDb" id="35128-Thaps8386"/>
<dbReference type="Proteomes" id="UP000001449">
    <property type="component" value="Chromosome 10"/>
</dbReference>
<dbReference type="CDD" id="cd00077">
    <property type="entry name" value="HDc"/>
    <property type="match status" value="1"/>
</dbReference>
<dbReference type="Gene3D" id="1.10.3210.10">
    <property type="entry name" value="Hypothetical protein af1432"/>
    <property type="match status" value="1"/>
</dbReference>
<dbReference type="Gene3D" id="3.30.70.2760">
    <property type="match status" value="1"/>
</dbReference>
<feature type="region of interest" description="Disordered" evidence="1">
    <location>
        <begin position="608"/>
        <end position="638"/>
    </location>
</feature>
<reference evidence="3 4" key="1">
    <citation type="journal article" date="2004" name="Science">
        <title>The genome of the diatom Thalassiosira pseudonana: ecology, evolution, and metabolism.</title>
        <authorList>
            <person name="Armbrust E.V."/>
            <person name="Berges J.A."/>
            <person name="Bowler C."/>
            <person name="Green B.R."/>
            <person name="Martinez D."/>
            <person name="Putnam N.H."/>
            <person name="Zhou S."/>
            <person name="Allen A.E."/>
            <person name="Apt K.E."/>
            <person name="Bechner M."/>
            <person name="Brzezinski M.A."/>
            <person name="Chaal B.K."/>
            <person name="Chiovitti A."/>
            <person name="Davis A.K."/>
            <person name="Demarest M.S."/>
            <person name="Detter J.C."/>
            <person name="Glavina T."/>
            <person name="Goodstein D."/>
            <person name="Hadi M.Z."/>
            <person name="Hellsten U."/>
            <person name="Hildebrand M."/>
            <person name="Jenkins B.D."/>
            <person name="Jurka J."/>
            <person name="Kapitonov V.V."/>
            <person name="Kroger N."/>
            <person name="Lau W.W."/>
            <person name="Lane T.W."/>
            <person name="Larimer F.W."/>
            <person name="Lippmeier J.C."/>
            <person name="Lucas S."/>
            <person name="Medina M."/>
            <person name="Montsant A."/>
            <person name="Obornik M."/>
            <person name="Parker M.S."/>
            <person name="Palenik B."/>
            <person name="Pazour G.J."/>
            <person name="Richardson P.M."/>
            <person name="Rynearson T.A."/>
            <person name="Saito M.A."/>
            <person name="Schwartz D.C."/>
            <person name="Thamatrakoln K."/>
            <person name="Valentin K."/>
            <person name="Vardi A."/>
            <person name="Wilkerson F.P."/>
            <person name="Rokhsar D.S."/>
        </authorList>
    </citation>
    <scope>NUCLEOTIDE SEQUENCE [LARGE SCALE GENOMIC DNA]</scope>
    <source>
        <strain evidence="3 4">CCMP1335</strain>
    </source>
</reference>